<evidence type="ECO:0000313" key="12">
    <source>
        <dbReference type="Proteomes" id="UP000295733"/>
    </source>
</evidence>
<dbReference type="Proteomes" id="UP000295733">
    <property type="component" value="Unassembled WGS sequence"/>
</dbReference>
<feature type="transmembrane region" description="Helical" evidence="8">
    <location>
        <begin position="198"/>
        <end position="218"/>
    </location>
</feature>
<evidence type="ECO:0000256" key="5">
    <source>
        <dbReference type="ARBA" id="ARBA00022989"/>
    </source>
</evidence>
<gene>
    <name evidence="11" type="ORF">EV656_101302</name>
</gene>
<dbReference type="GO" id="GO:0016020">
    <property type="term" value="C:membrane"/>
    <property type="evidence" value="ECO:0007669"/>
    <property type="project" value="UniProtKB-SubCell"/>
</dbReference>
<dbReference type="InterPro" id="IPR018047">
    <property type="entry name" value="Ammonium_transpt_CS"/>
</dbReference>
<feature type="transmembrane region" description="Helical" evidence="8">
    <location>
        <begin position="276"/>
        <end position="294"/>
    </location>
</feature>
<keyword evidence="3" id="KW-0813">Transport</keyword>
<proteinExistence type="inferred from homology"/>
<evidence type="ECO:0000313" key="11">
    <source>
        <dbReference type="EMBL" id="TCP27396.1"/>
    </source>
</evidence>
<feature type="transmembrane region" description="Helical" evidence="8">
    <location>
        <begin position="383"/>
        <end position="408"/>
    </location>
</feature>
<organism evidence="11 12">
    <name type="scientific">Rhodovulum adriaticum</name>
    <name type="common">Rhodopseudomonas adriatica</name>
    <dbReference type="NCBI Taxonomy" id="35804"/>
    <lineage>
        <taxon>Bacteria</taxon>
        <taxon>Pseudomonadati</taxon>
        <taxon>Pseudomonadota</taxon>
        <taxon>Alphaproteobacteria</taxon>
        <taxon>Rhodobacterales</taxon>
        <taxon>Paracoccaceae</taxon>
        <taxon>Rhodovulum</taxon>
    </lineage>
</organism>
<dbReference type="InterPro" id="IPR029020">
    <property type="entry name" value="Ammonium/urea_transptr"/>
</dbReference>
<feature type="transmembrane region" description="Helical" evidence="8">
    <location>
        <begin position="137"/>
        <end position="156"/>
    </location>
</feature>
<feature type="transmembrane region" description="Helical" evidence="8">
    <location>
        <begin position="330"/>
        <end position="349"/>
    </location>
</feature>
<evidence type="ECO:0000256" key="3">
    <source>
        <dbReference type="ARBA" id="ARBA00022448"/>
    </source>
</evidence>
<sequence length="441" mass="46045">MKLTKLLPLAAAATLVPALGLAQEAAAPGFDEIGPYIMTTLLFLIGGFLVMWMAAGFAMLEAGLVRSKNVSMQLTKNIGLFSIAGVMYYLVGFNLMYPGDWWIGGVMGPIFSVTSLEPVGLGAADASLDYASVGSDFFFQLMFCATTASIVSGTLAERIKLWPFLLFVVILTGFIYPIEASWQWGGGWLSEMGFSDFAGSTLVHAAGGFAALAGAIVLGARKGKFGKDGSVHPIPGSNLALATLGTFILWLGWFGFNGGSQLAMGTVGDVTDVSRIFANTNTAAAGGAIAALILTQLTYGKVDLTMVLNGALAGLVSITAEPLMPSLTEATIIGAIGGAIVVYTVPLLDKLKIDDVVGAIPVHLVAGFWGTFIVAWSNDGASYITQIIGFAAIGAFVFVVSLVCFLIIKAVIGLRVGEEEEVNGLDVTELGMEAYPEFVKG</sequence>
<comment type="subcellular location">
    <subcellularLocation>
        <location evidence="1">Membrane</location>
        <topology evidence="1">Multi-pass membrane protein</topology>
    </subcellularLocation>
</comment>
<feature type="transmembrane region" description="Helical" evidence="8">
    <location>
        <begin position="77"/>
        <end position="97"/>
    </location>
</feature>
<accession>A0A4V2SMI2</accession>
<feature type="transmembrane region" description="Helical" evidence="8">
    <location>
        <begin position="239"/>
        <end position="256"/>
    </location>
</feature>
<evidence type="ECO:0000256" key="9">
    <source>
        <dbReference type="SAM" id="SignalP"/>
    </source>
</evidence>
<feature type="transmembrane region" description="Helical" evidence="8">
    <location>
        <begin position="306"/>
        <end position="324"/>
    </location>
</feature>
<evidence type="ECO:0000256" key="6">
    <source>
        <dbReference type="ARBA" id="ARBA00023136"/>
    </source>
</evidence>
<dbReference type="GO" id="GO:0097272">
    <property type="term" value="P:ammonium homeostasis"/>
    <property type="evidence" value="ECO:0007669"/>
    <property type="project" value="TreeGrafter"/>
</dbReference>
<feature type="transmembrane region" description="Helical" evidence="8">
    <location>
        <begin position="38"/>
        <end position="65"/>
    </location>
</feature>
<dbReference type="PROSITE" id="PS01219">
    <property type="entry name" value="AMMONIUM_TRANSP"/>
    <property type="match status" value="1"/>
</dbReference>
<comment type="similarity">
    <text evidence="2">Belongs to the ammonia transporter channel (TC 1.A.11.2) family.</text>
</comment>
<dbReference type="AlphaFoldDB" id="A0A4V2SMI2"/>
<dbReference type="RefSeq" id="WP_132598727.1">
    <property type="nucleotide sequence ID" value="NZ_NRRP01000005.1"/>
</dbReference>
<feature type="signal peptide" evidence="9">
    <location>
        <begin position="1"/>
        <end position="22"/>
    </location>
</feature>
<keyword evidence="7" id="KW-0924">Ammonia transport</keyword>
<feature type="domain" description="Ammonium transporter AmtB-like" evidence="10">
    <location>
        <begin position="43"/>
        <end position="435"/>
    </location>
</feature>
<dbReference type="Pfam" id="PF00909">
    <property type="entry name" value="Ammonium_transp"/>
    <property type="match status" value="1"/>
</dbReference>
<comment type="caution">
    <text evidence="11">The sequence shown here is derived from an EMBL/GenBank/DDBJ whole genome shotgun (WGS) entry which is preliminary data.</text>
</comment>
<dbReference type="EMBL" id="SLXL01000001">
    <property type="protein sequence ID" value="TCP27396.1"/>
    <property type="molecule type" value="Genomic_DNA"/>
</dbReference>
<keyword evidence="9" id="KW-0732">Signal</keyword>
<dbReference type="GO" id="GO:0008519">
    <property type="term" value="F:ammonium channel activity"/>
    <property type="evidence" value="ECO:0007669"/>
    <property type="project" value="InterPro"/>
</dbReference>
<keyword evidence="12" id="KW-1185">Reference proteome</keyword>
<feature type="transmembrane region" description="Helical" evidence="8">
    <location>
        <begin position="356"/>
        <end position="377"/>
    </location>
</feature>
<dbReference type="OrthoDB" id="9814202at2"/>
<keyword evidence="5 8" id="KW-1133">Transmembrane helix</keyword>
<evidence type="ECO:0000256" key="4">
    <source>
        <dbReference type="ARBA" id="ARBA00022692"/>
    </source>
</evidence>
<keyword evidence="4 8" id="KW-0812">Transmembrane</keyword>
<dbReference type="InterPro" id="IPR019879">
    <property type="entry name" value="Ammonium_transptr_marine"/>
</dbReference>
<protein>
    <submittedName>
        <fullName evidence="11">Ammonium transporter</fullName>
    </submittedName>
</protein>
<keyword evidence="6 8" id="KW-0472">Membrane</keyword>
<dbReference type="NCBIfam" id="TIGR03644">
    <property type="entry name" value="marine_trans_1"/>
    <property type="match status" value="1"/>
</dbReference>
<evidence type="ECO:0000256" key="2">
    <source>
        <dbReference type="ARBA" id="ARBA00005887"/>
    </source>
</evidence>
<evidence type="ECO:0000256" key="8">
    <source>
        <dbReference type="SAM" id="Phobius"/>
    </source>
</evidence>
<evidence type="ECO:0000256" key="7">
    <source>
        <dbReference type="ARBA" id="ARBA00023177"/>
    </source>
</evidence>
<name>A0A4V2SMI2_RHOAD</name>
<feature type="chain" id="PRO_5020668536" evidence="9">
    <location>
        <begin position="23"/>
        <end position="441"/>
    </location>
</feature>
<feature type="transmembrane region" description="Helical" evidence="8">
    <location>
        <begin position="161"/>
        <end position="178"/>
    </location>
</feature>
<dbReference type="PANTHER" id="PTHR11730:SF62">
    <property type="entry name" value="AMMONIUM TRANSPORTER SLL1017-RELATED"/>
    <property type="match status" value="1"/>
</dbReference>
<evidence type="ECO:0000259" key="10">
    <source>
        <dbReference type="Pfam" id="PF00909"/>
    </source>
</evidence>
<dbReference type="InterPro" id="IPR024041">
    <property type="entry name" value="NH4_transpt_AmtB-like_dom"/>
</dbReference>
<evidence type="ECO:0000256" key="1">
    <source>
        <dbReference type="ARBA" id="ARBA00004141"/>
    </source>
</evidence>
<dbReference type="PANTHER" id="PTHR11730">
    <property type="entry name" value="AMMONIUM TRANSPORTER"/>
    <property type="match status" value="1"/>
</dbReference>
<dbReference type="Gene3D" id="1.10.3430.10">
    <property type="entry name" value="Ammonium transporter AmtB like domains"/>
    <property type="match status" value="1"/>
</dbReference>
<dbReference type="SUPFAM" id="SSF111352">
    <property type="entry name" value="Ammonium transporter"/>
    <property type="match status" value="1"/>
</dbReference>
<reference evidence="11 12" key="1">
    <citation type="submission" date="2019-03" db="EMBL/GenBank/DDBJ databases">
        <title>Genomic Encyclopedia of Type Strains, Phase IV (KMG-IV): sequencing the most valuable type-strain genomes for metagenomic binning, comparative biology and taxonomic classification.</title>
        <authorList>
            <person name="Goeker M."/>
        </authorList>
    </citation>
    <scope>NUCLEOTIDE SEQUENCE [LARGE SCALE GENOMIC DNA]</scope>
    <source>
        <strain evidence="11 12">DSM 2781</strain>
    </source>
</reference>